<feature type="signal peptide" evidence="1">
    <location>
        <begin position="1"/>
        <end position="23"/>
    </location>
</feature>
<dbReference type="InterPro" id="IPR011990">
    <property type="entry name" value="TPR-like_helical_dom_sf"/>
</dbReference>
<keyword evidence="3" id="KW-1185">Reference proteome</keyword>
<keyword evidence="1" id="KW-0732">Signal</keyword>
<organism evidence="2 3">
    <name type="scientific">Hymenobacter roseosalivarius DSM 11622</name>
    <dbReference type="NCBI Taxonomy" id="645990"/>
    <lineage>
        <taxon>Bacteria</taxon>
        <taxon>Pseudomonadati</taxon>
        <taxon>Bacteroidota</taxon>
        <taxon>Cytophagia</taxon>
        <taxon>Cytophagales</taxon>
        <taxon>Hymenobacteraceae</taxon>
        <taxon>Hymenobacter</taxon>
    </lineage>
</organism>
<evidence type="ECO:0000313" key="2">
    <source>
        <dbReference type="EMBL" id="SMB80132.1"/>
    </source>
</evidence>
<dbReference type="RefSeq" id="WP_084443200.1">
    <property type="nucleotide sequence ID" value="NZ_FWWW01000019.1"/>
</dbReference>
<dbReference type="Pfam" id="PF12771">
    <property type="entry name" value="SusD-like_2"/>
    <property type="match status" value="1"/>
</dbReference>
<gene>
    <name evidence="2" type="ORF">SAMN00120144_3889</name>
</gene>
<dbReference type="EMBL" id="FWWW01000019">
    <property type="protein sequence ID" value="SMB80132.1"/>
    <property type="molecule type" value="Genomic_DNA"/>
</dbReference>
<dbReference type="Gene3D" id="1.25.40.390">
    <property type="match status" value="1"/>
</dbReference>
<accession>A0A1W1UGI1</accession>
<feature type="chain" id="PRO_5013320484" description="SusD/RagB family nutrient-binding outer membrane lipoprotein" evidence="1">
    <location>
        <begin position="24"/>
        <end position="468"/>
    </location>
</feature>
<sequence>MNKSYLFLFFQLLLLTVSSCEFGDYNVNPNRPKTVSLNQVLPGTQAQSASNIVSIGARVTGTVVQHFKGINAQPEGYTNYVIDERTLDAYWQTGLYAGAMKDCADLIKRGTELNQPHHVGIGKILMAFNLEIATSLWGDVPYSEAFGGKENLSPAYDTQEDVYNSIQTLLSEAIIALNEPAGANAPAGDDLIFNGSASRWTATARSLKARYYLHLTRRDPSSAAKALAELALGGITSVTTQPNFNFSLANNGANPIAMYGQERPGQLVLGDQLVRQLLDKRDPRLNKYTRLVGGNYVVYQADNTSLFWAQKDSRIPLISYAEVKFIEAEAYLRTANEARAADALAAAITANMQQLGIAAADYSLYVATYGNFRGLSTLEQKLKLLIEQKYVALYGQGALEAWVDYRRTGYPELVVPRGVEASFNPSRVVPRRYLYPISERNTNNASVEAAIQRQGGHLMDVDTWAFKP</sequence>
<name>A0A1W1UGI1_9BACT</name>
<dbReference type="STRING" id="645990.SAMN00120144_3889"/>
<evidence type="ECO:0000313" key="3">
    <source>
        <dbReference type="Proteomes" id="UP000192266"/>
    </source>
</evidence>
<protein>
    <recommendedName>
        <fullName evidence="4">SusD/RagB family nutrient-binding outer membrane lipoprotein</fullName>
    </recommendedName>
</protein>
<evidence type="ECO:0008006" key="4">
    <source>
        <dbReference type="Google" id="ProtNLM"/>
    </source>
</evidence>
<dbReference type="OrthoDB" id="622163at2"/>
<dbReference type="InterPro" id="IPR041662">
    <property type="entry name" value="SusD-like_2"/>
</dbReference>
<evidence type="ECO:0000256" key="1">
    <source>
        <dbReference type="SAM" id="SignalP"/>
    </source>
</evidence>
<proteinExistence type="predicted"/>
<dbReference type="AlphaFoldDB" id="A0A1W1UGI1"/>
<dbReference type="SUPFAM" id="SSF48452">
    <property type="entry name" value="TPR-like"/>
    <property type="match status" value="1"/>
</dbReference>
<dbReference type="PROSITE" id="PS51257">
    <property type="entry name" value="PROKAR_LIPOPROTEIN"/>
    <property type="match status" value="1"/>
</dbReference>
<reference evidence="2 3" key="1">
    <citation type="submission" date="2017-04" db="EMBL/GenBank/DDBJ databases">
        <authorList>
            <person name="Afonso C.L."/>
            <person name="Miller P.J."/>
            <person name="Scott M.A."/>
            <person name="Spackman E."/>
            <person name="Goraichik I."/>
            <person name="Dimitrov K.M."/>
            <person name="Suarez D.L."/>
            <person name="Swayne D.E."/>
        </authorList>
    </citation>
    <scope>NUCLEOTIDE SEQUENCE [LARGE SCALE GENOMIC DNA]</scope>
    <source>
        <strain evidence="2 3">DSM 11622</strain>
    </source>
</reference>
<dbReference type="Proteomes" id="UP000192266">
    <property type="component" value="Unassembled WGS sequence"/>
</dbReference>